<dbReference type="Gene3D" id="3.40.50.300">
    <property type="entry name" value="P-loop containing nucleotide triphosphate hydrolases"/>
    <property type="match status" value="2"/>
</dbReference>
<dbReference type="PANTHER" id="PTHR47959:SF1">
    <property type="entry name" value="ATP-DEPENDENT RNA HELICASE DBPA"/>
    <property type="match status" value="1"/>
</dbReference>
<evidence type="ECO:0000259" key="5">
    <source>
        <dbReference type="PROSITE" id="PS51194"/>
    </source>
</evidence>
<dbReference type="Pfam" id="PF00271">
    <property type="entry name" value="Helicase_C"/>
    <property type="match status" value="1"/>
</dbReference>
<dbReference type="PROSITE" id="PS51194">
    <property type="entry name" value="HELICASE_CTER"/>
    <property type="match status" value="1"/>
</dbReference>
<keyword evidence="3 6" id="KW-0347">Helicase</keyword>
<evidence type="ECO:0000256" key="3">
    <source>
        <dbReference type="ARBA" id="ARBA00022806"/>
    </source>
</evidence>
<evidence type="ECO:0000256" key="1">
    <source>
        <dbReference type="ARBA" id="ARBA00022741"/>
    </source>
</evidence>
<feature type="domain" description="Helicase C-terminal" evidence="5">
    <location>
        <begin position="41"/>
        <end position="215"/>
    </location>
</feature>
<keyword evidence="4" id="KW-0067">ATP-binding</keyword>
<dbReference type="GO" id="GO:0016787">
    <property type="term" value="F:hydrolase activity"/>
    <property type="evidence" value="ECO:0007669"/>
    <property type="project" value="UniProtKB-KW"/>
</dbReference>
<organism evidence="6">
    <name type="scientific">Sesamum angustifolium</name>
    <dbReference type="NCBI Taxonomy" id="2727405"/>
    <lineage>
        <taxon>Eukaryota</taxon>
        <taxon>Viridiplantae</taxon>
        <taxon>Streptophyta</taxon>
        <taxon>Embryophyta</taxon>
        <taxon>Tracheophyta</taxon>
        <taxon>Spermatophyta</taxon>
        <taxon>Magnoliopsida</taxon>
        <taxon>eudicotyledons</taxon>
        <taxon>Gunneridae</taxon>
        <taxon>Pentapetalae</taxon>
        <taxon>asterids</taxon>
        <taxon>lamiids</taxon>
        <taxon>Lamiales</taxon>
        <taxon>Pedaliaceae</taxon>
        <taxon>Sesamum</taxon>
    </lineage>
</organism>
<reference evidence="6" key="1">
    <citation type="submission" date="2020-06" db="EMBL/GenBank/DDBJ databases">
        <authorList>
            <person name="Li T."/>
            <person name="Hu X."/>
            <person name="Zhang T."/>
            <person name="Song X."/>
            <person name="Zhang H."/>
            <person name="Dai N."/>
            <person name="Sheng W."/>
            <person name="Hou X."/>
            <person name="Wei L."/>
        </authorList>
    </citation>
    <scope>NUCLEOTIDE SEQUENCE</scope>
    <source>
        <strain evidence="6">G01</strain>
        <tissue evidence="6">Leaf</tissue>
    </source>
</reference>
<gene>
    <name evidence="6" type="ORF">Sangu_3135900</name>
</gene>
<evidence type="ECO:0000256" key="2">
    <source>
        <dbReference type="ARBA" id="ARBA00022801"/>
    </source>
</evidence>
<evidence type="ECO:0000313" key="6">
    <source>
        <dbReference type="EMBL" id="KAL0300159.1"/>
    </source>
</evidence>
<name>A0AAW2K0X8_9LAMI</name>
<dbReference type="InterPro" id="IPR050079">
    <property type="entry name" value="DEAD_box_RNA_helicase"/>
</dbReference>
<accession>A0AAW2K0X8</accession>
<keyword evidence="1" id="KW-0547">Nucleotide-binding</keyword>
<dbReference type="AlphaFoldDB" id="A0AAW2K0X8"/>
<dbReference type="GO" id="GO:0005829">
    <property type="term" value="C:cytosol"/>
    <property type="evidence" value="ECO:0007669"/>
    <property type="project" value="TreeGrafter"/>
</dbReference>
<keyword evidence="2" id="KW-0378">Hydrolase</keyword>
<protein>
    <submittedName>
        <fullName evidence="6">DEAD-box ATP-dependent RNA helicase 3B, chloroplastic</fullName>
    </submittedName>
</protein>
<evidence type="ECO:0000256" key="4">
    <source>
        <dbReference type="ARBA" id="ARBA00022840"/>
    </source>
</evidence>
<dbReference type="GO" id="GO:0005524">
    <property type="term" value="F:ATP binding"/>
    <property type="evidence" value="ECO:0007669"/>
    <property type="project" value="UniProtKB-KW"/>
</dbReference>
<comment type="caution">
    <text evidence="6">The sequence shown here is derived from an EMBL/GenBank/DDBJ whole genome shotgun (WGS) entry which is preliminary data.</text>
</comment>
<dbReference type="SMART" id="SM00490">
    <property type="entry name" value="HELICc"/>
    <property type="match status" value="1"/>
</dbReference>
<reference evidence="6" key="2">
    <citation type="journal article" date="2024" name="Plant">
        <title>Genomic evolution and insights into agronomic trait innovations of Sesamum species.</title>
        <authorList>
            <person name="Miao H."/>
            <person name="Wang L."/>
            <person name="Qu L."/>
            <person name="Liu H."/>
            <person name="Sun Y."/>
            <person name="Le M."/>
            <person name="Wang Q."/>
            <person name="Wei S."/>
            <person name="Zheng Y."/>
            <person name="Lin W."/>
            <person name="Duan Y."/>
            <person name="Cao H."/>
            <person name="Xiong S."/>
            <person name="Wang X."/>
            <person name="Wei L."/>
            <person name="Li C."/>
            <person name="Ma Q."/>
            <person name="Ju M."/>
            <person name="Zhao R."/>
            <person name="Li G."/>
            <person name="Mu C."/>
            <person name="Tian Q."/>
            <person name="Mei H."/>
            <person name="Zhang T."/>
            <person name="Gao T."/>
            <person name="Zhang H."/>
        </authorList>
    </citation>
    <scope>NUCLEOTIDE SEQUENCE</scope>
    <source>
        <strain evidence="6">G01</strain>
    </source>
</reference>
<dbReference type="EMBL" id="JACGWK010000385">
    <property type="protein sequence ID" value="KAL0300159.1"/>
    <property type="molecule type" value="Genomic_DNA"/>
</dbReference>
<dbReference type="InterPro" id="IPR027417">
    <property type="entry name" value="P-loop_NTPase"/>
</dbReference>
<dbReference type="PANTHER" id="PTHR47959">
    <property type="entry name" value="ATP-DEPENDENT RNA HELICASE RHLE-RELATED"/>
    <property type="match status" value="1"/>
</dbReference>
<dbReference type="CDD" id="cd18787">
    <property type="entry name" value="SF2_C_DEAD"/>
    <property type="match status" value="1"/>
</dbReference>
<proteinExistence type="predicted"/>
<sequence>MSWISLLISYTEIMVGAQEEKLAEGIKLYSIPPTASSRRTILGDLVTIYAKGGKAIVIALTKWDADDVWLALTNSIALEALHGDISHHQRGLTLNGFRQGKFRVLVATDVAARGLDIPNVDLELSILSPDVFPMLSTVSISAIFCSDCVLWLLSVNFQNDRKTFVHRSGRTGRARKEGTDVLIFTSSQRRTVKSLELRVGWLDIPNLDLILNSSHDEGVVHYELPNDREIFVHRSGQKGSAGKDGTAFLMFTCSQRRTVKSLERGVGCKLEFISPPSFKRVLESSAEQVVATLSAVFILNLLSTSFQLHKNSLNKELMLLLLL</sequence>
<dbReference type="GO" id="GO:0003724">
    <property type="term" value="F:RNA helicase activity"/>
    <property type="evidence" value="ECO:0007669"/>
    <property type="project" value="TreeGrafter"/>
</dbReference>
<dbReference type="InterPro" id="IPR001650">
    <property type="entry name" value="Helicase_C-like"/>
</dbReference>
<dbReference type="SUPFAM" id="SSF52540">
    <property type="entry name" value="P-loop containing nucleoside triphosphate hydrolases"/>
    <property type="match status" value="2"/>
</dbReference>